<keyword evidence="2" id="KW-1133">Transmembrane helix</keyword>
<dbReference type="Proteomes" id="UP000035720">
    <property type="component" value="Unassembled WGS sequence"/>
</dbReference>
<keyword evidence="2" id="KW-0812">Transmembrane</keyword>
<protein>
    <submittedName>
        <fullName evidence="3">Uncharacterized protein</fullName>
    </submittedName>
</protein>
<keyword evidence="4" id="KW-1185">Reference proteome</keyword>
<name>A0A077M6T5_9MICO</name>
<sequence>MSSTPSRGSRIGRTLTRLVAGLAAVILVTYLGFNAVAYFSSRGKIANARSQTTAAIADARPATEAHQAQVTASLGDPDHAWIEQECVQGSRDRGWTVYTYTSTCTLRSVEAYAVADVGDCVLLGLVRSGEGYQVGSVEVQSRFVPAEKAVPASRSSARCSRPDVSRPHLTQPAAPTLTQ</sequence>
<keyword evidence="2" id="KW-0472">Membrane</keyword>
<dbReference type="RefSeq" id="WP_048547956.1">
    <property type="nucleotide sequence ID" value="NZ_HF571038.1"/>
</dbReference>
<accession>A0A077M6T5</accession>
<evidence type="ECO:0000313" key="3">
    <source>
        <dbReference type="EMBL" id="CCI51505.1"/>
    </source>
</evidence>
<organism evidence="3 4">
    <name type="scientific">Nostocoides jenkinsii Ben 74</name>
    <dbReference type="NCBI Taxonomy" id="1193518"/>
    <lineage>
        <taxon>Bacteria</taxon>
        <taxon>Bacillati</taxon>
        <taxon>Actinomycetota</taxon>
        <taxon>Actinomycetes</taxon>
        <taxon>Micrococcales</taxon>
        <taxon>Intrasporangiaceae</taxon>
        <taxon>Nostocoides</taxon>
    </lineage>
</organism>
<dbReference type="STRING" id="1193518.BN13_1060033"/>
<evidence type="ECO:0000313" key="4">
    <source>
        <dbReference type="Proteomes" id="UP000035720"/>
    </source>
</evidence>
<dbReference type="EMBL" id="CAJC01000009">
    <property type="protein sequence ID" value="CCI51505.1"/>
    <property type="molecule type" value="Genomic_DNA"/>
</dbReference>
<comment type="caution">
    <text evidence="3">The sequence shown here is derived from an EMBL/GenBank/DDBJ whole genome shotgun (WGS) entry which is preliminary data.</text>
</comment>
<proteinExistence type="predicted"/>
<dbReference type="AlphaFoldDB" id="A0A077M6T5"/>
<evidence type="ECO:0000256" key="1">
    <source>
        <dbReference type="SAM" id="MobiDB-lite"/>
    </source>
</evidence>
<dbReference type="OrthoDB" id="4864479at2"/>
<reference evidence="3 4" key="1">
    <citation type="journal article" date="2013" name="ISME J.">
        <title>A metabolic model for members of the genus Tetrasphaera involved in enhanced biological phosphorus removal.</title>
        <authorList>
            <person name="Kristiansen R."/>
            <person name="Nguyen H.T.T."/>
            <person name="Saunders A.M."/>
            <person name="Nielsen J.L."/>
            <person name="Wimmer R."/>
            <person name="Le V.Q."/>
            <person name="McIlroy S.J."/>
            <person name="Petrovski S."/>
            <person name="Seviour R.J."/>
            <person name="Calteau A."/>
            <person name="Nielsen K.L."/>
            <person name="Nielsen P.H."/>
        </authorList>
    </citation>
    <scope>NUCLEOTIDE SEQUENCE [LARGE SCALE GENOMIC DNA]</scope>
    <source>
        <strain evidence="3 4">Ben 74</strain>
    </source>
</reference>
<gene>
    <name evidence="3" type="ORF">BN13_1060033</name>
</gene>
<feature type="transmembrane region" description="Helical" evidence="2">
    <location>
        <begin position="20"/>
        <end position="39"/>
    </location>
</feature>
<evidence type="ECO:0000256" key="2">
    <source>
        <dbReference type="SAM" id="Phobius"/>
    </source>
</evidence>
<feature type="region of interest" description="Disordered" evidence="1">
    <location>
        <begin position="152"/>
        <end position="179"/>
    </location>
</feature>